<organism evidence="2 3">
    <name type="scientific">Microbacterium schleiferi</name>
    <dbReference type="NCBI Taxonomy" id="69362"/>
    <lineage>
        <taxon>Bacteria</taxon>
        <taxon>Bacillati</taxon>
        <taxon>Actinomycetota</taxon>
        <taxon>Actinomycetes</taxon>
        <taxon>Micrococcales</taxon>
        <taxon>Microbacteriaceae</taxon>
        <taxon>Microbacterium</taxon>
    </lineage>
</organism>
<evidence type="ECO:0000256" key="1">
    <source>
        <dbReference type="SAM" id="Phobius"/>
    </source>
</evidence>
<accession>A0A7S8MY35</accession>
<keyword evidence="1" id="KW-0472">Membrane</keyword>
<evidence type="ECO:0000313" key="3">
    <source>
        <dbReference type="Proteomes" id="UP000594480"/>
    </source>
</evidence>
<keyword evidence="1" id="KW-0812">Transmembrane</keyword>
<dbReference type="Proteomes" id="UP000594480">
    <property type="component" value="Chromosome"/>
</dbReference>
<name>A0A7S8MY35_9MICO</name>
<proteinExistence type="predicted"/>
<protein>
    <submittedName>
        <fullName evidence="2">Uncharacterized protein</fullName>
    </submittedName>
</protein>
<keyword evidence="3" id="KW-1185">Reference proteome</keyword>
<evidence type="ECO:0000313" key="2">
    <source>
        <dbReference type="EMBL" id="QPE04690.1"/>
    </source>
</evidence>
<dbReference type="EMBL" id="CP064760">
    <property type="protein sequence ID" value="QPE04690.1"/>
    <property type="molecule type" value="Genomic_DNA"/>
</dbReference>
<dbReference type="KEGG" id="msf:IT882_00505"/>
<feature type="transmembrane region" description="Helical" evidence="1">
    <location>
        <begin position="32"/>
        <end position="54"/>
    </location>
</feature>
<gene>
    <name evidence="2" type="ORF">IT882_00505</name>
</gene>
<reference evidence="2 3" key="1">
    <citation type="submission" date="2020-11" db="EMBL/GenBank/DDBJ databases">
        <title>Amino acid is mineralized and recycled by bacteria in oceanic microbiome.</title>
        <authorList>
            <person name="Zheng L.Y."/>
        </authorList>
    </citation>
    <scope>NUCLEOTIDE SEQUENCE [LARGE SCALE GENOMIC DNA]</scope>
    <source>
        <strain evidence="2 3">A32-1</strain>
    </source>
</reference>
<sequence>MTATEPDFDRMRTTLLRDVERLRARSRARRKVGVFLGAGVLVAATTAGTLLVLASTELRQNSASCFEAASLDSVVQQVGDPSADDGDRVARATDLCASVWSVGLLGADLDGPPPNDGQAYPVPDLFACVQRDDTLAVFPQTAGVTCDDLGLRPPD</sequence>
<keyword evidence="1" id="KW-1133">Transmembrane helix</keyword>
<dbReference type="RefSeq" id="WP_195692717.1">
    <property type="nucleotide sequence ID" value="NZ_CP064760.1"/>
</dbReference>
<dbReference type="AlphaFoldDB" id="A0A7S8MY35"/>